<dbReference type="Proteomes" id="UP000199068">
    <property type="component" value="Unassembled WGS sequence"/>
</dbReference>
<name>A0A1G9J945_9FIRM</name>
<sequence>MNFVRNKRRSNKDLKKNILFALMILLLIFVVFFKTIFINAKTKEPEVETLALTNQNLLNSTDPVIKDLVDKSNNNKKINLILNNIDKYPKELLELASKNTESIDFVANYNKYLSSTKNNSISIEFDYTPGNIPLFSQWDERWGYEKYGDNYLAINGCAPTSLAMVAVGLTGNTTINPKVVADYAYANDFYIKGIGSSWNLISKGVKYFGLKSEELPLTKSAIISTLKDKNPIILTVKPGTFTTTGHFLVLTGLTSDGKIQINDPNSKINSNKKWDVNVFLKETKNLWKISLL</sequence>
<protein>
    <submittedName>
        <fullName evidence="2">Peptidase_C39 like family protein</fullName>
    </submittedName>
</protein>
<evidence type="ECO:0000313" key="3">
    <source>
        <dbReference type="Proteomes" id="UP000199068"/>
    </source>
</evidence>
<dbReference type="Pfam" id="PF13529">
    <property type="entry name" value="Peptidase_C39_2"/>
    <property type="match status" value="1"/>
</dbReference>
<dbReference type="Gene3D" id="3.90.70.10">
    <property type="entry name" value="Cysteine proteinases"/>
    <property type="match status" value="1"/>
</dbReference>
<keyword evidence="3" id="KW-1185">Reference proteome</keyword>
<dbReference type="EMBL" id="FNGW01000001">
    <property type="protein sequence ID" value="SDL33743.1"/>
    <property type="molecule type" value="Genomic_DNA"/>
</dbReference>
<dbReference type="RefSeq" id="WP_242872366.1">
    <property type="nucleotide sequence ID" value="NZ_FNGW01000001.1"/>
</dbReference>
<accession>A0A1G9J945</accession>
<feature type="domain" description="Peptidase C39-like" evidence="1">
    <location>
        <begin position="131"/>
        <end position="265"/>
    </location>
</feature>
<dbReference type="STRING" id="1121325.SAMN04515677_101549"/>
<evidence type="ECO:0000259" key="1">
    <source>
        <dbReference type="Pfam" id="PF13529"/>
    </source>
</evidence>
<dbReference type="InterPro" id="IPR039564">
    <property type="entry name" value="Peptidase_C39-like"/>
</dbReference>
<reference evidence="2 3" key="1">
    <citation type="submission" date="2016-10" db="EMBL/GenBank/DDBJ databases">
        <authorList>
            <person name="de Groot N.N."/>
        </authorList>
    </citation>
    <scope>NUCLEOTIDE SEQUENCE [LARGE SCALE GENOMIC DNA]</scope>
    <source>
        <strain evidence="2 3">DSM 797</strain>
    </source>
</reference>
<gene>
    <name evidence="2" type="ORF">SAMN04515677_101549</name>
</gene>
<organism evidence="2 3">
    <name type="scientific">Romboutsia lituseburensis DSM 797</name>
    <dbReference type="NCBI Taxonomy" id="1121325"/>
    <lineage>
        <taxon>Bacteria</taxon>
        <taxon>Bacillati</taxon>
        <taxon>Bacillota</taxon>
        <taxon>Clostridia</taxon>
        <taxon>Peptostreptococcales</taxon>
        <taxon>Peptostreptococcaceae</taxon>
        <taxon>Romboutsia</taxon>
    </lineage>
</organism>
<dbReference type="AlphaFoldDB" id="A0A1G9J945"/>
<proteinExistence type="predicted"/>
<evidence type="ECO:0000313" key="2">
    <source>
        <dbReference type="EMBL" id="SDL33743.1"/>
    </source>
</evidence>